<dbReference type="SUPFAM" id="SSF48452">
    <property type="entry name" value="TPR-like"/>
    <property type="match status" value="1"/>
</dbReference>
<dbReference type="AlphaFoldDB" id="A0A127M7Z7"/>
<dbReference type="KEGG" id="zal:AZF00_14120"/>
<dbReference type="Proteomes" id="UP000074119">
    <property type="component" value="Chromosome"/>
</dbReference>
<evidence type="ECO:0000313" key="1">
    <source>
        <dbReference type="EMBL" id="AMO69369.1"/>
    </source>
</evidence>
<evidence type="ECO:0000313" key="2">
    <source>
        <dbReference type="Proteomes" id="UP000074119"/>
    </source>
</evidence>
<protein>
    <recommendedName>
        <fullName evidence="3">Beta-barrel assembly-enhancing protease</fullName>
    </recommendedName>
</protein>
<dbReference type="Gene3D" id="1.25.40.10">
    <property type="entry name" value="Tetratricopeptide repeat domain"/>
    <property type="match status" value="1"/>
</dbReference>
<organism evidence="1 2">
    <name type="scientific">Zhongshania aliphaticivorans</name>
    <dbReference type="NCBI Taxonomy" id="1470434"/>
    <lineage>
        <taxon>Bacteria</taxon>
        <taxon>Pseudomonadati</taxon>
        <taxon>Pseudomonadota</taxon>
        <taxon>Gammaproteobacteria</taxon>
        <taxon>Cellvibrionales</taxon>
        <taxon>Spongiibacteraceae</taxon>
        <taxon>Zhongshania</taxon>
    </lineage>
</organism>
<evidence type="ECO:0008006" key="3">
    <source>
        <dbReference type="Google" id="ProtNLM"/>
    </source>
</evidence>
<proteinExistence type="predicted"/>
<accession>A0A127M7Z7</accession>
<reference evidence="1 2" key="1">
    <citation type="submission" date="2015-12" db="EMBL/GenBank/DDBJ databases">
        <authorList>
            <person name="Shamseldin A."/>
            <person name="Moawad H."/>
            <person name="Abd El-Rahim W.M."/>
            <person name="Sadowsky M.J."/>
        </authorList>
    </citation>
    <scope>NUCLEOTIDE SEQUENCE [LARGE SCALE GENOMIC DNA]</scope>
    <source>
        <strain evidence="1 2">SM2</strain>
    </source>
</reference>
<dbReference type="InterPro" id="IPR011990">
    <property type="entry name" value="TPR-like_helical_dom_sf"/>
</dbReference>
<dbReference type="STRING" id="1470434.AZF00_14120"/>
<sequence>MHALTGPVVVHPNSDEQIVFTFSKQNAADTAVINSFESTAAEQHIARAKQALLGFQASANPRFLGDAQRELAGVAEVDYSADFYLYRASLRQSLHQFSQASADLDLVAQMQPDNFQAQMMRFTIAFVIGDYSAAELACEKLQGLNNDLYVAACRQHVRAAQRPSEAESAYLDLKSAMASAGALADRQALAWAAGSLADIAERAGRDDAAQLWQWVLSMNANDAYARARLAALKLAAEDYAAVIALTADHLTVDSLAVLNAIAARHQGDGEALISQLRERFSEALWRGEVLHKRAYAQFLLDIDDRPRAALTWAERNWQDQREWPDAQLLARAQRAAGADL</sequence>
<gene>
    <name evidence="1" type="ORF">AZF00_14120</name>
</gene>
<name>A0A127M7Z7_9GAMM</name>
<dbReference type="EMBL" id="CP014544">
    <property type="protein sequence ID" value="AMO69369.1"/>
    <property type="molecule type" value="Genomic_DNA"/>
</dbReference>